<accession>A0A0S4XLM9</accession>
<proteinExistence type="predicted"/>
<organism evidence="1">
    <name type="scientific">Sulfurovum sp. enrichment culture clone C5</name>
    <dbReference type="NCBI Taxonomy" id="497650"/>
    <lineage>
        <taxon>Bacteria</taxon>
        <taxon>Pseudomonadati</taxon>
        <taxon>Campylobacterota</taxon>
        <taxon>Epsilonproteobacteria</taxon>
        <taxon>Campylobacterales</taxon>
        <taxon>Sulfurovaceae</taxon>
        <taxon>Sulfurovum</taxon>
        <taxon>environmental samples</taxon>
    </lineage>
</organism>
<name>A0A0S4XLM9_9BACT</name>
<gene>
    <name evidence="1" type="ORF">BN3087_220024</name>
</gene>
<sequence>MIRIEAKDEAGNIYSVQTNDPAIARGFIDMFDNFWYVGAKKQQPTDEVVDEGKIIHDNHLGGVDYIHAKVPKPSCMGSR</sequence>
<dbReference type="AlphaFoldDB" id="A0A0S4XLM9"/>
<protein>
    <submittedName>
        <fullName evidence="1">Uncharacterized protein</fullName>
    </submittedName>
</protein>
<reference evidence="1" key="1">
    <citation type="submission" date="2015-11" db="EMBL/GenBank/DDBJ databases">
        <authorList>
            <person name="Zhang Y."/>
            <person name="Guo Z."/>
        </authorList>
    </citation>
    <scope>NUCLEOTIDE SEQUENCE</scope>
    <source>
        <strain evidence="1">BN30871</strain>
    </source>
</reference>
<evidence type="ECO:0000313" key="1">
    <source>
        <dbReference type="EMBL" id="CUV65207.1"/>
    </source>
</evidence>
<dbReference type="EMBL" id="FAXN01000021">
    <property type="protein sequence ID" value="CUV65207.1"/>
    <property type="molecule type" value="Genomic_DNA"/>
</dbReference>